<evidence type="ECO:0000313" key="6">
    <source>
        <dbReference type="EMBL" id="NDV29728.1"/>
    </source>
</evidence>
<dbReference type="EMBL" id="GIBP01000759">
    <property type="protein sequence ID" value="NDV29728.1"/>
    <property type="molecule type" value="Transcribed_RNA"/>
</dbReference>
<dbReference type="Pfam" id="PF00560">
    <property type="entry name" value="LRR_1"/>
    <property type="match status" value="5"/>
</dbReference>
<sequence length="756" mass="84022">MPNNNIQGSFSNFDWTQWPYLSILVLIGNNITGSIPTSFYNSPFSRTLEEFQFAQNSMSGVVLPSISSFSSLRIFDIYSNKFSGTIPPEMFSMPSLQRMRMGVNQFSGGLTITSTKAPLSFLDLSENRLNGNFPPQLYNFTSLTLLRLAGIPASKIGLKGTLSKEISNLQSLTILDLSFNLLYGTLPSEVCNLYNLNQFSLQLNSFSGTLPNRWDNLRNIQILTLGQNSFSGTIPESIYSCNTLQLLDLGVNYLSGTISPSVGNFINLYSINLNGQASKTVPASKRLSGSIPENIWKLPQLKILYLAFNVLTGTIGTNVGFDEPNLETISIENNKFSGPLPDSLYRLTRLSFLVLKTNEFTGKLKDDIAQLPLTTFDISTNKLQGWVPLFFNESHSLNIKKPLEKNTFACPLPKMSAKLFGANCLNPSIYRLDPSLGFSEKTIYVKVTGFALCPTLISTMYFLLTDTHNTTVNGTLFLDDKNTMTMTLTPSSLIGPCSFSLYLDNRKLVSTSGVTSITMYGRPRISHFYPNIWREQGGFRRDKVHIFGSHFYPTGKGVCKYGTETVPVQFVNSTYVYCDIPAVPEEIDVNTTVPFLVGNDAENFQLEVLNFTYFPYCYGDPVCGGEAKGNCTQVPGIHPFCTCRTEGFNNSTYCFDCLPLHYGFECDACRNCHFGTCLEGYEGSGDCQCSWFAFWTRDCSWNWGLQVMTPAVGGVLLIILIIIGACWRARRNLAAGREHRASVRKNEGSPLLGPQE</sequence>
<keyword evidence="4" id="KW-0472">Membrane</keyword>
<dbReference type="PANTHER" id="PTHR48060">
    <property type="entry name" value="DNA DAMAGE-REPAIR/TOLERATION PROTEIN DRT100"/>
    <property type="match status" value="1"/>
</dbReference>
<keyword evidence="3" id="KW-0677">Repeat</keyword>
<dbReference type="Gene3D" id="3.80.10.10">
    <property type="entry name" value="Ribonuclease Inhibitor"/>
    <property type="match status" value="2"/>
</dbReference>
<dbReference type="Gene3D" id="2.60.40.10">
    <property type="entry name" value="Immunoglobulins"/>
    <property type="match status" value="1"/>
</dbReference>
<evidence type="ECO:0000256" key="4">
    <source>
        <dbReference type="SAM" id="Phobius"/>
    </source>
</evidence>
<proteinExistence type="predicted"/>
<dbReference type="PRINTS" id="PR00019">
    <property type="entry name" value="LEURICHRPT"/>
</dbReference>
<name>A0A6B2KYQ6_9EUKA</name>
<protein>
    <recommendedName>
        <fullName evidence="5">IPT/TIG domain-containing protein</fullName>
    </recommendedName>
</protein>
<evidence type="ECO:0000256" key="3">
    <source>
        <dbReference type="ARBA" id="ARBA00022737"/>
    </source>
</evidence>
<evidence type="ECO:0000259" key="5">
    <source>
        <dbReference type="Pfam" id="PF01833"/>
    </source>
</evidence>
<dbReference type="InterPro" id="IPR013783">
    <property type="entry name" value="Ig-like_fold"/>
</dbReference>
<dbReference type="Pfam" id="PF01833">
    <property type="entry name" value="TIG"/>
    <property type="match status" value="1"/>
</dbReference>
<dbReference type="FunFam" id="3.80.10.10:FF:000041">
    <property type="entry name" value="LRR receptor-like serine/threonine-protein kinase ERECTA"/>
    <property type="match status" value="1"/>
</dbReference>
<dbReference type="SUPFAM" id="SSF81296">
    <property type="entry name" value="E set domains"/>
    <property type="match status" value="1"/>
</dbReference>
<keyword evidence="2" id="KW-0732">Signal</keyword>
<dbReference type="AlphaFoldDB" id="A0A6B2KYQ6"/>
<keyword evidence="4" id="KW-0812">Transmembrane</keyword>
<reference evidence="6" key="1">
    <citation type="journal article" date="2020" name="J. Eukaryot. Microbiol.">
        <title>De novo Sequencing, Assembly and Annotation of the Transcriptome for the Free-Living Testate Amoeba Arcella intermedia.</title>
        <authorList>
            <person name="Ribeiro G.M."/>
            <person name="Porfirio-Sousa A.L."/>
            <person name="Maurer-Alcala X.X."/>
            <person name="Katz L.A."/>
            <person name="Lahr D.J.G."/>
        </authorList>
    </citation>
    <scope>NUCLEOTIDE SEQUENCE</scope>
</reference>
<dbReference type="PANTHER" id="PTHR48060:SF21">
    <property type="entry name" value="L DOMAIN-LIKE PROTEIN"/>
    <property type="match status" value="1"/>
</dbReference>
<dbReference type="InterPro" id="IPR032675">
    <property type="entry name" value="LRR_dom_sf"/>
</dbReference>
<evidence type="ECO:0000256" key="1">
    <source>
        <dbReference type="ARBA" id="ARBA00022614"/>
    </source>
</evidence>
<keyword evidence="4" id="KW-1133">Transmembrane helix</keyword>
<dbReference type="SUPFAM" id="SSF52047">
    <property type="entry name" value="RNI-like"/>
    <property type="match status" value="1"/>
</dbReference>
<dbReference type="InterPro" id="IPR001611">
    <property type="entry name" value="Leu-rich_rpt"/>
</dbReference>
<feature type="domain" description="IPT/TIG" evidence="5">
    <location>
        <begin position="541"/>
        <end position="612"/>
    </location>
</feature>
<feature type="transmembrane region" description="Helical" evidence="4">
    <location>
        <begin position="703"/>
        <end position="727"/>
    </location>
</feature>
<organism evidence="6">
    <name type="scientific">Arcella intermedia</name>
    <dbReference type="NCBI Taxonomy" id="1963864"/>
    <lineage>
        <taxon>Eukaryota</taxon>
        <taxon>Amoebozoa</taxon>
        <taxon>Tubulinea</taxon>
        <taxon>Elardia</taxon>
        <taxon>Arcellinida</taxon>
        <taxon>Sphaerothecina</taxon>
        <taxon>Arcellidae</taxon>
        <taxon>Arcella</taxon>
    </lineage>
</organism>
<keyword evidence="1" id="KW-0433">Leucine-rich repeat</keyword>
<dbReference type="InterPro" id="IPR002909">
    <property type="entry name" value="IPT_dom"/>
</dbReference>
<dbReference type="InterPro" id="IPR014756">
    <property type="entry name" value="Ig_E-set"/>
</dbReference>
<accession>A0A6B2KYQ6</accession>
<dbReference type="CDD" id="cd00102">
    <property type="entry name" value="IPT"/>
    <property type="match status" value="1"/>
</dbReference>
<dbReference type="InterPro" id="IPR053211">
    <property type="entry name" value="DNA_repair-toleration"/>
</dbReference>
<evidence type="ECO:0000256" key="2">
    <source>
        <dbReference type="ARBA" id="ARBA00022729"/>
    </source>
</evidence>